<protein>
    <submittedName>
        <fullName evidence="2">Uncharacterized protein</fullName>
    </submittedName>
</protein>
<dbReference type="Proteomes" id="UP000799291">
    <property type="component" value="Unassembled WGS sequence"/>
</dbReference>
<feature type="compositionally biased region" description="Low complexity" evidence="1">
    <location>
        <begin position="1"/>
        <end position="21"/>
    </location>
</feature>
<evidence type="ECO:0000256" key="1">
    <source>
        <dbReference type="SAM" id="MobiDB-lite"/>
    </source>
</evidence>
<feature type="region of interest" description="Disordered" evidence="1">
    <location>
        <begin position="70"/>
        <end position="104"/>
    </location>
</feature>
<feature type="compositionally biased region" description="Basic and acidic residues" evidence="1">
    <location>
        <begin position="70"/>
        <end position="84"/>
    </location>
</feature>
<name>A0A6G1IPM9_9PLEO</name>
<gene>
    <name evidence="2" type="ORF">K458DRAFT_112339</name>
</gene>
<keyword evidence="3" id="KW-1185">Reference proteome</keyword>
<dbReference type="EMBL" id="MU005600">
    <property type="protein sequence ID" value="KAF2679901.1"/>
    <property type="molecule type" value="Genomic_DNA"/>
</dbReference>
<sequence>MPICGSSSPSESGSPAPQESSDTQRMTHESTLHRWWTYGGSLQMVAREMRAAENLSVIPETPRCVVVEREATGEARRGGVGREARHGRRGGANSNHHPWPTARAKFGRTADGDAIETACAWPTDLPARSTRCRIHLYHLISTVARRDEMR</sequence>
<reference evidence="2" key="1">
    <citation type="journal article" date="2020" name="Stud. Mycol.">
        <title>101 Dothideomycetes genomes: a test case for predicting lifestyles and emergence of pathogens.</title>
        <authorList>
            <person name="Haridas S."/>
            <person name="Albert R."/>
            <person name="Binder M."/>
            <person name="Bloem J."/>
            <person name="Labutti K."/>
            <person name="Salamov A."/>
            <person name="Andreopoulos B."/>
            <person name="Baker S."/>
            <person name="Barry K."/>
            <person name="Bills G."/>
            <person name="Bluhm B."/>
            <person name="Cannon C."/>
            <person name="Castanera R."/>
            <person name="Culley D."/>
            <person name="Daum C."/>
            <person name="Ezra D."/>
            <person name="Gonzalez J."/>
            <person name="Henrissat B."/>
            <person name="Kuo A."/>
            <person name="Liang C."/>
            <person name="Lipzen A."/>
            <person name="Lutzoni F."/>
            <person name="Magnuson J."/>
            <person name="Mondo S."/>
            <person name="Nolan M."/>
            <person name="Ohm R."/>
            <person name="Pangilinan J."/>
            <person name="Park H.-J."/>
            <person name="Ramirez L."/>
            <person name="Alfaro M."/>
            <person name="Sun H."/>
            <person name="Tritt A."/>
            <person name="Yoshinaga Y."/>
            <person name="Zwiers L.-H."/>
            <person name="Turgeon B."/>
            <person name="Goodwin S."/>
            <person name="Spatafora J."/>
            <person name="Crous P."/>
            <person name="Grigoriev I."/>
        </authorList>
    </citation>
    <scope>NUCLEOTIDE SEQUENCE</scope>
    <source>
        <strain evidence="2">CBS 122367</strain>
    </source>
</reference>
<accession>A0A6G1IPM9</accession>
<organism evidence="2 3">
    <name type="scientific">Lentithecium fluviatile CBS 122367</name>
    <dbReference type="NCBI Taxonomy" id="1168545"/>
    <lineage>
        <taxon>Eukaryota</taxon>
        <taxon>Fungi</taxon>
        <taxon>Dikarya</taxon>
        <taxon>Ascomycota</taxon>
        <taxon>Pezizomycotina</taxon>
        <taxon>Dothideomycetes</taxon>
        <taxon>Pleosporomycetidae</taxon>
        <taxon>Pleosporales</taxon>
        <taxon>Massarineae</taxon>
        <taxon>Lentitheciaceae</taxon>
        <taxon>Lentithecium</taxon>
    </lineage>
</organism>
<evidence type="ECO:0000313" key="3">
    <source>
        <dbReference type="Proteomes" id="UP000799291"/>
    </source>
</evidence>
<evidence type="ECO:0000313" key="2">
    <source>
        <dbReference type="EMBL" id="KAF2679901.1"/>
    </source>
</evidence>
<dbReference type="AlphaFoldDB" id="A0A6G1IPM9"/>
<proteinExistence type="predicted"/>
<feature type="region of interest" description="Disordered" evidence="1">
    <location>
        <begin position="1"/>
        <end position="28"/>
    </location>
</feature>